<gene>
    <name evidence="7" type="ORF">CAN33_0042250</name>
</gene>
<evidence type="ECO:0000256" key="4">
    <source>
        <dbReference type="ARBA" id="ARBA00023002"/>
    </source>
</evidence>
<dbReference type="GO" id="GO:0000166">
    <property type="term" value="F:nucleotide binding"/>
    <property type="evidence" value="ECO:0007669"/>
    <property type="project" value="UniProtKB-KW"/>
</dbReference>
<dbReference type="InterPro" id="IPR046347">
    <property type="entry name" value="bZIP_sf"/>
</dbReference>
<sequence>MSTQKAVIVTEPKTAGLVSSRAIPKLRDDYVLVKTVSVGLNPTDWKHTDYLSPPGVLLGCDYSGVVEAVGKDVKLPWKKGDRICGSTHGGNAIEPEDGSFAEYIVVKGDVQFRIPEHLSFQEAATLGVGIQTVGQALYQTLGLAPPTQPIQKTTPILIYGGSTATGTLAIQFAKLSGYQVFTTCSPHNFDLVRGLGADFVFDYNDPESASQIRKQTNNSLTLVMDCISLPSSVDFSDQALSTEGGAYLSLLPGKIDRGNVNNHSILVYTTLGEAFNFGDMSLPAKPEDFEHAKKFTQVAQTLLDQGKIKVHPPKVGKDGLSGVLGGLELLRTGKETLVGFYYDRVLSPLTNDFFGFISDDISPVMEQQTQNDLPFFNWDDFSPLPGSVTSDITSLLSTRSYPLLKSSNSQNAQSNTSSSSPGDFTPEFASYFNQTSSKQAPLSEPTTTRPQKRQRNGYKTIAQANDRGARRELGDSKINSEERRRLQLRVAQRAYRSRQQATLDGLKNHISTLETSIERMSSAMLSFSEKLVQSGLLRSNSALTAELRDTMTVFLNVASQANLDDEKSVSVDYNKTIDSPPASYQPTIEHPSPNIPLHLPVDVTGLYTPTSANLPYTVNDPPGTSIIGISEFMERLLLAASHQGYLALCNPSISLNQLQRPFGFIFSMMNRERLTSFFKAELHAQLSQKPLDGWEGIPFFRLGGAGTHYPDQRSSGSFVPRHHRWDTVEDPLSLATANLRTQLEGDWFDLQDLEGYIREKNVLLLTSAVL</sequence>
<dbReference type="InterPro" id="IPR011032">
    <property type="entry name" value="GroES-like_sf"/>
</dbReference>
<dbReference type="InterPro" id="IPR047122">
    <property type="entry name" value="Trans-enoyl_RdTase-like"/>
</dbReference>
<dbReference type="InterPro" id="IPR013149">
    <property type="entry name" value="ADH-like_C"/>
</dbReference>
<feature type="compositionally biased region" description="Polar residues" evidence="5">
    <location>
        <begin position="431"/>
        <end position="449"/>
    </location>
</feature>
<dbReference type="Pfam" id="PF08240">
    <property type="entry name" value="ADH_N"/>
    <property type="match status" value="1"/>
</dbReference>
<dbReference type="GO" id="GO:0016651">
    <property type="term" value="F:oxidoreductase activity, acting on NAD(P)H"/>
    <property type="evidence" value="ECO:0007669"/>
    <property type="project" value="InterPro"/>
</dbReference>
<dbReference type="VEuPathDB" id="FungiDB:M747DRAFT_371924"/>
<dbReference type="Gene3D" id="1.20.5.170">
    <property type="match status" value="1"/>
</dbReference>
<feature type="compositionally biased region" description="Low complexity" evidence="5">
    <location>
        <begin position="406"/>
        <end position="420"/>
    </location>
</feature>
<dbReference type="VEuPathDB" id="FungiDB:ATCC64974_103370"/>
<dbReference type="PANTHER" id="PTHR45348:SF2">
    <property type="entry name" value="ZINC-TYPE ALCOHOL DEHYDROGENASE-LIKE PROTEIN C2E1P3.01"/>
    <property type="match status" value="1"/>
</dbReference>
<accession>A0A505HLZ8</accession>
<dbReference type="VEuPathDB" id="FungiDB:An08g03810"/>
<evidence type="ECO:0000259" key="6">
    <source>
        <dbReference type="SMART" id="SM00829"/>
    </source>
</evidence>
<dbReference type="Gene3D" id="3.90.180.10">
    <property type="entry name" value="Medium-chain alcohol dehydrogenases, catalytic domain"/>
    <property type="match status" value="1"/>
</dbReference>
<dbReference type="Pfam" id="PF00107">
    <property type="entry name" value="ADH_zinc_N"/>
    <property type="match status" value="1"/>
</dbReference>
<dbReference type="Proteomes" id="UP000197666">
    <property type="component" value="Unassembled WGS sequence"/>
</dbReference>
<dbReference type="Gene3D" id="3.40.50.720">
    <property type="entry name" value="NAD(P)-binding Rossmann-like Domain"/>
    <property type="match status" value="1"/>
</dbReference>
<dbReference type="SUPFAM" id="SSF50129">
    <property type="entry name" value="GroES-like"/>
    <property type="match status" value="1"/>
</dbReference>
<evidence type="ECO:0000256" key="3">
    <source>
        <dbReference type="ARBA" id="ARBA00022857"/>
    </source>
</evidence>
<reference evidence="8" key="1">
    <citation type="submission" date="2018-10" db="EMBL/GenBank/DDBJ databases">
        <title>FDA dAtabase for Regulatory Grade micrObial Sequences (FDA-ARGOS): Supporting development and validation of Infectious Disease Dx tests.</title>
        <authorList>
            <person name="Kerrigan L."/>
            <person name="Tallon L."/>
            <person name="Sadzewicz L."/>
            <person name="Sengamalay N."/>
            <person name="Ott S."/>
            <person name="Godinez A."/>
            <person name="Nagaraj S."/>
            <person name="Vavikolanu K."/>
            <person name="Nadendla S."/>
            <person name="George J."/>
            <person name="Sichtig H."/>
        </authorList>
    </citation>
    <scope>NUCLEOTIDE SEQUENCE [LARGE SCALE GENOMIC DNA]</scope>
    <source>
        <strain evidence="8">FDAARGOS_311</strain>
    </source>
</reference>
<organism evidence="7 8">
    <name type="scientific">Aspergillus niger</name>
    <dbReference type="NCBI Taxonomy" id="5061"/>
    <lineage>
        <taxon>Eukaryota</taxon>
        <taxon>Fungi</taxon>
        <taxon>Dikarya</taxon>
        <taxon>Ascomycota</taxon>
        <taxon>Pezizomycotina</taxon>
        <taxon>Eurotiomycetes</taxon>
        <taxon>Eurotiomycetidae</taxon>
        <taxon>Eurotiales</taxon>
        <taxon>Aspergillaceae</taxon>
        <taxon>Aspergillus</taxon>
        <taxon>Aspergillus subgen. Circumdati</taxon>
    </lineage>
</organism>
<keyword evidence="3" id="KW-0521">NADP</keyword>
<evidence type="ECO:0000256" key="5">
    <source>
        <dbReference type="SAM" id="MobiDB-lite"/>
    </source>
</evidence>
<dbReference type="EMBL" id="NKJJ02000001">
    <property type="protein sequence ID" value="TPR02027.1"/>
    <property type="molecule type" value="Genomic_DNA"/>
</dbReference>
<dbReference type="CDD" id="cd14688">
    <property type="entry name" value="bZIP_YAP"/>
    <property type="match status" value="1"/>
</dbReference>
<dbReference type="GO" id="GO:0003700">
    <property type="term" value="F:DNA-binding transcription factor activity"/>
    <property type="evidence" value="ECO:0007669"/>
    <property type="project" value="InterPro"/>
</dbReference>
<comment type="caution">
    <text evidence="7">The sequence shown here is derived from an EMBL/GenBank/DDBJ whole genome shotgun (WGS) entry which is preliminary data.</text>
</comment>
<keyword evidence="4" id="KW-0560">Oxidoreductase</keyword>
<proteinExistence type="inferred from homology"/>
<keyword evidence="2" id="KW-0547">Nucleotide-binding</keyword>
<evidence type="ECO:0000313" key="8">
    <source>
        <dbReference type="Proteomes" id="UP000197666"/>
    </source>
</evidence>
<feature type="domain" description="Enoyl reductase (ER)" evidence="6">
    <location>
        <begin position="16"/>
        <end position="338"/>
    </location>
</feature>
<protein>
    <submittedName>
        <fullName evidence="7">Zinc-binding dehydrogenase family protein</fullName>
    </submittedName>
</protein>
<dbReference type="VEuPathDB" id="FungiDB:ASPNIDRAFT2_1179782"/>
<dbReference type="VEuPathDB" id="FungiDB:M747DRAFT_297174"/>
<dbReference type="VEuPathDB" id="FungiDB:An08g03820"/>
<feature type="region of interest" description="Disordered" evidence="5">
    <location>
        <begin position="405"/>
        <end position="458"/>
    </location>
</feature>
<evidence type="ECO:0000256" key="1">
    <source>
        <dbReference type="ARBA" id="ARBA00008072"/>
    </source>
</evidence>
<dbReference type="InterPro" id="IPR036291">
    <property type="entry name" value="NAD(P)-bd_dom_sf"/>
</dbReference>
<dbReference type="VEuPathDB" id="FungiDB:ASPNIDRAFT2_1155142"/>
<dbReference type="AlphaFoldDB" id="A0A505HLZ8"/>
<dbReference type="SUPFAM" id="SSF51735">
    <property type="entry name" value="NAD(P)-binding Rossmann-fold domains"/>
    <property type="match status" value="1"/>
</dbReference>
<dbReference type="InterPro" id="IPR020843">
    <property type="entry name" value="ER"/>
</dbReference>
<dbReference type="PANTHER" id="PTHR45348">
    <property type="entry name" value="HYPOTHETICAL OXIDOREDUCTASE (EUROFUNG)"/>
    <property type="match status" value="1"/>
</dbReference>
<dbReference type="CDD" id="cd08249">
    <property type="entry name" value="enoyl_reductase_like"/>
    <property type="match status" value="1"/>
</dbReference>
<dbReference type="InterPro" id="IPR013154">
    <property type="entry name" value="ADH-like_N"/>
</dbReference>
<evidence type="ECO:0000256" key="2">
    <source>
        <dbReference type="ARBA" id="ARBA00022741"/>
    </source>
</evidence>
<comment type="similarity">
    <text evidence="1">Belongs to the zinc-containing alcohol dehydrogenase family.</text>
</comment>
<evidence type="ECO:0000313" key="7">
    <source>
        <dbReference type="EMBL" id="TPR02027.1"/>
    </source>
</evidence>
<dbReference type="SUPFAM" id="SSF57959">
    <property type="entry name" value="Leucine zipper domain"/>
    <property type="match status" value="1"/>
</dbReference>
<dbReference type="SMART" id="SM00829">
    <property type="entry name" value="PKS_ER"/>
    <property type="match status" value="1"/>
</dbReference>
<dbReference type="VEuPathDB" id="FungiDB:ATCC64974_59650"/>
<name>A0A505HLZ8_ASPNG</name>